<organism evidence="1 2">
    <name type="scientific">Leptospira noguchii serovar Autumnalis str. ZUN142</name>
    <dbReference type="NCBI Taxonomy" id="1085540"/>
    <lineage>
        <taxon>Bacteria</taxon>
        <taxon>Pseudomonadati</taxon>
        <taxon>Spirochaetota</taxon>
        <taxon>Spirochaetia</taxon>
        <taxon>Leptospirales</taxon>
        <taxon>Leptospiraceae</taxon>
        <taxon>Leptospira</taxon>
    </lineage>
</organism>
<dbReference type="NCBIfam" id="NF038097">
    <property type="entry name" value="KCGN_DNA_rpt"/>
    <property type="match status" value="1"/>
</dbReference>
<sequence>MGTITITDFTVQSRKRGNYYKSRILQLILENVGTITITDFTVGP</sequence>
<comment type="caution">
    <text evidence="1">The sequence shown here is derived from an EMBL/GenBank/DDBJ whole genome shotgun (WGS) entry which is preliminary data.</text>
</comment>
<evidence type="ECO:0000313" key="1">
    <source>
        <dbReference type="EMBL" id="EMO39144.1"/>
    </source>
</evidence>
<gene>
    <name evidence="1" type="ORF">LEP1GSC186_2774</name>
</gene>
<accession>M6UDI6</accession>
<protein>
    <submittedName>
        <fullName evidence="1">Uncharacterized protein</fullName>
    </submittedName>
</protein>
<evidence type="ECO:0000313" key="2">
    <source>
        <dbReference type="Proteomes" id="UP000012153"/>
    </source>
</evidence>
<dbReference type="Proteomes" id="UP000012153">
    <property type="component" value="Unassembled WGS sequence"/>
</dbReference>
<reference evidence="1 2" key="1">
    <citation type="submission" date="2013-01" db="EMBL/GenBank/DDBJ databases">
        <authorList>
            <person name="Harkins D.M."/>
            <person name="Durkin A.S."/>
            <person name="Brinkac L.M."/>
            <person name="Haft D.H."/>
            <person name="Selengut J.D."/>
            <person name="Sanka R."/>
            <person name="DePew J."/>
            <person name="Purushe J."/>
            <person name="Matthias M.A."/>
            <person name="Vinetz J.M."/>
            <person name="Sutton G.G."/>
            <person name="Nierman W.C."/>
            <person name="Fouts D.E."/>
        </authorList>
    </citation>
    <scope>NUCLEOTIDE SEQUENCE [LARGE SCALE GENOMIC DNA]</scope>
    <source>
        <strain evidence="1 2">ZUN142</strain>
    </source>
</reference>
<dbReference type="AntiFam" id="ANF00051">
    <property type="entry name" value="Translation of DNA tandem repeat"/>
</dbReference>
<proteinExistence type="predicted"/>
<dbReference type="EMBL" id="AHOP02000058">
    <property type="protein sequence ID" value="EMO39144.1"/>
    <property type="molecule type" value="Genomic_DNA"/>
</dbReference>
<dbReference type="AlphaFoldDB" id="M6UDI6"/>
<name>M6UDI6_9LEPT</name>